<evidence type="ECO:0008006" key="3">
    <source>
        <dbReference type="Google" id="ProtNLM"/>
    </source>
</evidence>
<reference evidence="1 2" key="1">
    <citation type="submission" date="2024-01" db="EMBL/GenBank/DDBJ databases">
        <title>A telomere-to-telomere, gap-free genome of sweet tea (Lithocarpus litseifolius).</title>
        <authorList>
            <person name="Zhou J."/>
        </authorList>
    </citation>
    <scope>NUCLEOTIDE SEQUENCE [LARGE SCALE GENOMIC DNA]</scope>
    <source>
        <strain evidence="1">Zhou-2022a</strain>
        <tissue evidence="1">Leaf</tissue>
    </source>
</reference>
<sequence>MEEEASAMSGLRRPNNGFQIVFGELNKSNFFEAIGSHLYCVGTASDYDPNSVNNMRTLMCTIDITNPSDGWKFGSMTVYRDMFHTHTVVLDVLESKKQILVTSPIRHGYHDSCLKATFYTYNVTTRCWATLESPMRKLRGRTCRLSNRVVEAVGNTLYWVFFKDNYLVVRAYDLDKDVWFEGSMNICEEFFGKHEYLSYGELDRVPFLHLYDQKFCLLVP</sequence>
<comment type="caution">
    <text evidence="1">The sequence shown here is derived from an EMBL/GenBank/DDBJ whole genome shotgun (WGS) entry which is preliminary data.</text>
</comment>
<keyword evidence="2" id="KW-1185">Reference proteome</keyword>
<accession>A0AAW2BP97</accession>
<dbReference type="AlphaFoldDB" id="A0AAW2BP97"/>
<gene>
    <name evidence="1" type="ORF">SO802_027821</name>
</gene>
<name>A0AAW2BP97_9ROSI</name>
<protein>
    <recommendedName>
        <fullName evidence="3">F-box associated domain-containing protein</fullName>
    </recommendedName>
</protein>
<dbReference type="EMBL" id="JAZDWU010000010">
    <property type="protein sequence ID" value="KAK9987582.1"/>
    <property type="molecule type" value="Genomic_DNA"/>
</dbReference>
<evidence type="ECO:0000313" key="2">
    <source>
        <dbReference type="Proteomes" id="UP001459277"/>
    </source>
</evidence>
<organism evidence="1 2">
    <name type="scientific">Lithocarpus litseifolius</name>
    <dbReference type="NCBI Taxonomy" id="425828"/>
    <lineage>
        <taxon>Eukaryota</taxon>
        <taxon>Viridiplantae</taxon>
        <taxon>Streptophyta</taxon>
        <taxon>Embryophyta</taxon>
        <taxon>Tracheophyta</taxon>
        <taxon>Spermatophyta</taxon>
        <taxon>Magnoliopsida</taxon>
        <taxon>eudicotyledons</taxon>
        <taxon>Gunneridae</taxon>
        <taxon>Pentapetalae</taxon>
        <taxon>rosids</taxon>
        <taxon>fabids</taxon>
        <taxon>Fagales</taxon>
        <taxon>Fagaceae</taxon>
        <taxon>Lithocarpus</taxon>
    </lineage>
</organism>
<proteinExistence type="predicted"/>
<evidence type="ECO:0000313" key="1">
    <source>
        <dbReference type="EMBL" id="KAK9987582.1"/>
    </source>
</evidence>
<dbReference type="Proteomes" id="UP001459277">
    <property type="component" value="Unassembled WGS sequence"/>
</dbReference>